<dbReference type="AlphaFoldDB" id="Q1AW63"/>
<evidence type="ECO:0000256" key="4">
    <source>
        <dbReference type="ARBA" id="ARBA00005189"/>
    </source>
</evidence>
<evidence type="ECO:0000256" key="8">
    <source>
        <dbReference type="ARBA" id="ARBA00022475"/>
    </source>
</evidence>
<keyword evidence="13 19" id="KW-1133">Transmembrane helix</keyword>
<evidence type="ECO:0000256" key="6">
    <source>
        <dbReference type="ARBA" id="ARBA00012487"/>
    </source>
</evidence>
<keyword evidence="9" id="KW-0444">Lipid biosynthesis</keyword>
<keyword evidence="12 18" id="KW-0548">Nucleotidyltransferase</keyword>
<keyword evidence="10 18" id="KW-0808">Transferase</keyword>
<accession>Q1AW63</accession>
<feature type="transmembrane region" description="Helical" evidence="19">
    <location>
        <begin position="70"/>
        <end position="89"/>
    </location>
</feature>
<evidence type="ECO:0000256" key="5">
    <source>
        <dbReference type="ARBA" id="ARBA00010185"/>
    </source>
</evidence>
<evidence type="ECO:0000256" key="15">
    <source>
        <dbReference type="ARBA" id="ARBA00023136"/>
    </source>
</evidence>
<evidence type="ECO:0000256" key="7">
    <source>
        <dbReference type="ARBA" id="ARBA00019373"/>
    </source>
</evidence>
<protein>
    <recommendedName>
        <fullName evidence="7 18">Phosphatidate cytidylyltransferase</fullName>
        <ecNumber evidence="6 18">2.7.7.41</ecNumber>
    </recommendedName>
</protein>
<evidence type="ECO:0000256" key="1">
    <source>
        <dbReference type="ARBA" id="ARBA00001698"/>
    </source>
</evidence>
<evidence type="ECO:0000256" key="19">
    <source>
        <dbReference type="SAM" id="Phobius"/>
    </source>
</evidence>
<evidence type="ECO:0000256" key="3">
    <source>
        <dbReference type="ARBA" id="ARBA00005119"/>
    </source>
</evidence>
<sequence length="254" mass="25602">MGRRVATAAVLAPLVLAAIAAGGVAVYAALLAVAIAASFELSRALALPRGAALGAALAPLALSVPFGPEGVLGGVLLGVPWALLWLGVLPRLRNERALLGMLLVPVWVGAPLAFVALISGLEHGRAMLLLTVVGPWVSDAGAYFCGLAFGRRRIFPVLSPAKTLEGSLGGLLATTVAGGAAGYLLPGLSPSRGLVLGAAISLASQAGDLFESALKRILGLKDLGSLLPGHGGILDRIDSLLFAAPAVYYLLLLA</sequence>
<dbReference type="eggNOG" id="COG4589">
    <property type="taxonomic scope" value="Bacteria"/>
</dbReference>
<dbReference type="RefSeq" id="WP_011564382.1">
    <property type="nucleotide sequence ID" value="NC_008148.1"/>
</dbReference>
<dbReference type="PhylomeDB" id="Q1AW63"/>
<dbReference type="GO" id="GO:0016024">
    <property type="term" value="P:CDP-diacylglycerol biosynthetic process"/>
    <property type="evidence" value="ECO:0007669"/>
    <property type="project" value="UniProtKB-UniPathway"/>
</dbReference>
<evidence type="ECO:0000313" key="21">
    <source>
        <dbReference type="Proteomes" id="UP000006637"/>
    </source>
</evidence>
<dbReference type="PANTHER" id="PTHR46382">
    <property type="entry name" value="PHOSPHATIDATE CYTIDYLYLTRANSFERASE"/>
    <property type="match status" value="1"/>
</dbReference>
<feature type="transmembrane region" description="Helical" evidence="19">
    <location>
        <begin position="101"/>
        <end position="121"/>
    </location>
</feature>
<dbReference type="PANTHER" id="PTHR46382:SF1">
    <property type="entry name" value="PHOSPHATIDATE CYTIDYLYLTRANSFERASE"/>
    <property type="match status" value="1"/>
</dbReference>
<comment type="similarity">
    <text evidence="5 18">Belongs to the CDS family.</text>
</comment>
<keyword evidence="8" id="KW-1003">Cell membrane</keyword>
<dbReference type="HOGENOM" id="CLU_037294_2_2_11"/>
<comment type="pathway">
    <text evidence="3 18">Phospholipid metabolism; CDP-diacylglycerol biosynthesis; CDP-diacylglycerol from sn-glycerol 3-phosphate: step 3/3.</text>
</comment>
<dbReference type="EC" id="2.7.7.41" evidence="6 18"/>
<evidence type="ECO:0000313" key="20">
    <source>
        <dbReference type="EMBL" id="ABG04365.1"/>
    </source>
</evidence>
<evidence type="ECO:0000256" key="16">
    <source>
        <dbReference type="ARBA" id="ARBA00023209"/>
    </source>
</evidence>
<dbReference type="STRING" id="266117.Rxyl_1403"/>
<keyword evidence="16" id="KW-0594">Phospholipid biosynthesis</keyword>
<reference evidence="20 21" key="1">
    <citation type="submission" date="2006-06" db="EMBL/GenBank/DDBJ databases">
        <title>Complete sequence of Rubrobacter xylanophilus DSM 9941.</title>
        <authorList>
            <consortium name="US DOE Joint Genome Institute"/>
            <person name="Copeland A."/>
            <person name="Lucas S."/>
            <person name="Lapidus A."/>
            <person name="Barry K."/>
            <person name="Detter J.C."/>
            <person name="Glavina del Rio T."/>
            <person name="Hammon N."/>
            <person name="Israni S."/>
            <person name="Dalin E."/>
            <person name="Tice H."/>
            <person name="Pitluck S."/>
            <person name="Munk A.C."/>
            <person name="Brettin T."/>
            <person name="Bruce D."/>
            <person name="Han C."/>
            <person name="Tapia R."/>
            <person name="Gilna P."/>
            <person name="Schmutz J."/>
            <person name="Larimer F."/>
            <person name="Land M."/>
            <person name="Hauser L."/>
            <person name="Kyrpides N."/>
            <person name="Lykidis A."/>
            <person name="da Costa M.S."/>
            <person name="Rainey F.A."/>
            <person name="Empadinhas N."/>
            <person name="Jolivet E."/>
            <person name="Battista J.R."/>
            <person name="Richardson P."/>
        </authorList>
    </citation>
    <scope>NUCLEOTIDE SEQUENCE [LARGE SCALE GENOMIC DNA]</scope>
    <source>
        <strain evidence="21">DSM 9941 / NBRC 16129 / PRD-1</strain>
    </source>
</reference>
<evidence type="ECO:0000256" key="2">
    <source>
        <dbReference type="ARBA" id="ARBA00004651"/>
    </source>
</evidence>
<dbReference type="EMBL" id="CP000386">
    <property type="protein sequence ID" value="ABG04365.1"/>
    <property type="molecule type" value="Genomic_DNA"/>
</dbReference>
<keyword evidence="15 19" id="KW-0472">Membrane</keyword>
<organism evidence="20 21">
    <name type="scientific">Rubrobacter xylanophilus (strain DSM 9941 / JCM 11954 / NBRC 16129 / PRD-1)</name>
    <dbReference type="NCBI Taxonomy" id="266117"/>
    <lineage>
        <taxon>Bacteria</taxon>
        <taxon>Bacillati</taxon>
        <taxon>Actinomycetota</taxon>
        <taxon>Rubrobacteria</taxon>
        <taxon>Rubrobacterales</taxon>
        <taxon>Rubrobacteraceae</taxon>
        <taxon>Rubrobacter</taxon>
    </lineage>
</organism>
<evidence type="ECO:0000256" key="12">
    <source>
        <dbReference type="ARBA" id="ARBA00022695"/>
    </source>
</evidence>
<keyword evidence="21" id="KW-1185">Reference proteome</keyword>
<evidence type="ECO:0000256" key="18">
    <source>
        <dbReference type="RuleBase" id="RU003938"/>
    </source>
</evidence>
<dbReference type="Pfam" id="PF01148">
    <property type="entry name" value="CTP_transf_1"/>
    <property type="match status" value="1"/>
</dbReference>
<gene>
    <name evidence="20" type="ordered locus">Rxyl_1403</name>
</gene>
<dbReference type="PROSITE" id="PS01315">
    <property type="entry name" value="CDS"/>
    <property type="match status" value="1"/>
</dbReference>
<evidence type="ECO:0000256" key="14">
    <source>
        <dbReference type="ARBA" id="ARBA00023098"/>
    </source>
</evidence>
<name>Q1AW63_RUBXD</name>
<feature type="transmembrane region" description="Helical" evidence="19">
    <location>
        <begin position="127"/>
        <end position="149"/>
    </location>
</feature>
<evidence type="ECO:0000256" key="17">
    <source>
        <dbReference type="ARBA" id="ARBA00023264"/>
    </source>
</evidence>
<proteinExistence type="inferred from homology"/>
<comment type="catalytic activity">
    <reaction evidence="1 18">
        <text>a 1,2-diacyl-sn-glycero-3-phosphate + CTP + H(+) = a CDP-1,2-diacyl-sn-glycerol + diphosphate</text>
        <dbReference type="Rhea" id="RHEA:16229"/>
        <dbReference type="ChEBI" id="CHEBI:15378"/>
        <dbReference type="ChEBI" id="CHEBI:33019"/>
        <dbReference type="ChEBI" id="CHEBI:37563"/>
        <dbReference type="ChEBI" id="CHEBI:58332"/>
        <dbReference type="ChEBI" id="CHEBI:58608"/>
        <dbReference type="EC" id="2.7.7.41"/>
    </reaction>
</comment>
<dbReference type="InterPro" id="IPR000374">
    <property type="entry name" value="PC_trans"/>
</dbReference>
<dbReference type="Proteomes" id="UP000006637">
    <property type="component" value="Chromosome"/>
</dbReference>
<evidence type="ECO:0000256" key="13">
    <source>
        <dbReference type="ARBA" id="ARBA00022989"/>
    </source>
</evidence>
<dbReference type="KEGG" id="rxy:Rxyl_1403"/>
<dbReference type="GO" id="GO:0004605">
    <property type="term" value="F:phosphatidate cytidylyltransferase activity"/>
    <property type="evidence" value="ECO:0007669"/>
    <property type="project" value="UniProtKB-EC"/>
</dbReference>
<dbReference type="UniPathway" id="UPA00557">
    <property type="reaction ID" value="UER00614"/>
</dbReference>
<keyword evidence="17" id="KW-1208">Phospholipid metabolism</keyword>
<keyword evidence="14" id="KW-0443">Lipid metabolism</keyword>
<comment type="subcellular location">
    <subcellularLocation>
        <location evidence="2">Cell membrane</location>
        <topology evidence="2">Multi-pass membrane protein</topology>
    </subcellularLocation>
</comment>
<evidence type="ECO:0000256" key="9">
    <source>
        <dbReference type="ARBA" id="ARBA00022516"/>
    </source>
</evidence>
<comment type="pathway">
    <text evidence="4">Lipid metabolism.</text>
</comment>
<keyword evidence="11 18" id="KW-0812">Transmembrane</keyword>
<evidence type="ECO:0000256" key="11">
    <source>
        <dbReference type="ARBA" id="ARBA00022692"/>
    </source>
</evidence>
<dbReference type="GO" id="GO:0005886">
    <property type="term" value="C:plasma membrane"/>
    <property type="evidence" value="ECO:0007669"/>
    <property type="project" value="UniProtKB-SubCell"/>
</dbReference>
<evidence type="ECO:0000256" key="10">
    <source>
        <dbReference type="ARBA" id="ARBA00022679"/>
    </source>
</evidence>